<dbReference type="SUPFAM" id="SSF46894">
    <property type="entry name" value="C-terminal effector domain of the bipartite response regulators"/>
    <property type="match status" value="1"/>
</dbReference>
<feature type="domain" description="OmpR/PhoB-type" evidence="3">
    <location>
        <begin position="5"/>
        <end position="107"/>
    </location>
</feature>
<dbReference type="Gene3D" id="1.10.10.10">
    <property type="entry name" value="Winged helix-like DNA-binding domain superfamily/Winged helix DNA-binding domain"/>
    <property type="match status" value="1"/>
</dbReference>
<feature type="DNA-binding region" description="OmpR/PhoB-type" evidence="2">
    <location>
        <begin position="5"/>
        <end position="107"/>
    </location>
</feature>
<dbReference type="InterPro" id="IPR001867">
    <property type="entry name" value="OmpR/PhoB-type_DNA-bd"/>
</dbReference>
<dbReference type="PROSITE" id="PS51755">
    <property type="entry name" value="OMPR_PHOB"/>
    <property type="match status" value="1"/>
</dbReference>
<dbReference type="GO" id="GO:0006355">
    <property type="term" value="P:regulation of DNA-templated transcription"/>
    <property type="evidence" value="ECO:0007669"/>
    <property type="project" value="InterPro"/>
</dbReference>
<dbReference type="RefSeq" id="WP_055465302.1">
    <property type="nucleotide sequence ID" value="NZ_CAWQRI010000081.1"/>
</dbReference>
<evidence type="ECO:0000256" key="1">
    <source>
        <dbReference type="ARBA" id="ARBA00023125"/>
    </source>
</evidence>
<proteinExistence type="predicted"/>
<keyword evidence="5" id="KW-1185">Reference proteome</keyword>
<dbReference type="Proteomes" id="UP000051221">
    <property type="component" value="Unassembled WGS sequence"/>
</dbReference>
<dbReference type="CDD" id="cd00383">
    <property type="entry name" value="trans_reg_C"/>
    <property type="match status" value="1"/>
</dbReference>
<dbReference type="EMBL" id="LKHS01000002">
    <property type="protein sequence ID" value="KQH87638.1"/>
    <property type="molecule type" value="Genomic_DNA"/>
</dbReference>
<dbReference type="AlphaFoldDB" id="A0A0Q2RU65"/>
<name>A0A0Q2RU65_VIBFU</name>
<evidence type="ECO:0000256" key="2">
    <source>
        <dbReference type="PROSITE-ProRule" id="PRU01091"/>
    </source>
</evidence>
<evidence type="ECO:0000259" key="3">
    <source>
        <dbReference type="PROSITE" id="PS51755"/>
    </source>
</evidence>
<dbReference type="InterPro" id="IPR036388">
    <property type="entry name" value="WH-like_DNA-bd_sf"/>
</dbReference>
<protein>
    <submittedName>
        <fullName evidence="4">Transcriptional regulator</fullName>
    </submittedName>
</protein>
<dbReference type="InParanoid" id="A0A0Q2RU65"/>
<comment type="caution">
    <text evidence="4">The sequence shown here is derived from an EMBL/GenBank/DDBJ whole genome shotgun (WGS) entry which is preliminary data.</text>
</comment>
<evidence type="ECO:0000313" key="4">
    <source>
        <dbReference type="EMBL" id="KQH87638.1"/>
    </source>
</evidence>
<reference evidence="4 5" key="1">
    <citation type="submission" date="2015-08" db="EMBL/GenBank/DDBJ databases">
        <title>Antibacterial properties of a collection of Vibrionaceae strains.</title>
        <authorList>
            <person name="Giubergia S."/>
        </authorList>
    </citation>
    <scope>NUCLEOTIDE SEQUENCE [LARGE SCALE GENOMIC DNA]</scope>
    <source>
        <strain evidence="4 5">S0821</strain>
    </source>
</reference>
<gene>
    <name evidence="4" type="ORF">AMR76_03400</name>
</gene>
<dbReference type="InterPro" id="IPR016032">
    <property type="entry name" value="Sig_transdc_resp-reg_C-effctor"/>
</dbReference>
<dbReference type="Pfam" id="PF00486">
    <property type="entry name" value="Trans_reg_C"/>
    <property type="match status" value="1"/>
</dbReference>
<dbReference type="GO" id="GO:0000160">
    <property type="term" value="P:phosphorelay signal transduction system"/>
    <property type="evidence" value="ECO:0007669"/>
    <property type="project" value="InterPro"/>
</dbReference>
<dbReference type="SMART" id="SM00862">
    <property type="entry name" value="Trans_reg_C"/>
    <property type="match status" value="1"/>
</dbReference>
<dbReference type="GO" id="GO:0003677">
    <property type="term" value="F:DNA binding"/>
    <property type="evidence" value="ECO:0007669"/>
    <property type="project" value="UniProtKB-UniRule"/>
</dbReference>
<accession>A0A0Q2RU65</accession>
<keyword evidence="1 2" id="KW-0238">DNA-binding</keyword>
<sequence length="203" mass="23214">METPNDKVVINSRFLFDAVEKSLTDAYDEKIIIGDNESRILTLLTSHPNAVLSREDIYQQVWVERGNKVDDSSLTQSISLLRKVLGDKATNPEYIKTEARIGYRFIAPVDPVYSVIPLEELVEVAEQNVQPAANTRQTPAYPEQRYINSEFRLNDDEMQRFPSTRCLSQLITPLMVTLITALLLLDFNGAQSMLSFLYRRILE</sequence>
<evidence type="ECO:0000313" key="5">
    <source>
        <dbReference type="Proteomes" id="UP000051221"/>
    </source>
</evidence>
<organism evidence="4 5">
    <name type="scientific">Vibrio furnissii</name>
    <dbReference type="NCBI Taxonomy" id="29494"/>
    <lineage>
        <taxon>Bacteria</taxon>
        <taxon>Pseudomonadati</taxon>
        <taxon>Pseudomonadota</taxon>
        <taxon>Gammaproteobacteria</taxon>
        <taxon>Vibrionales</taxon>
        <taxon>Vibrionaceae</taxon>
        <taxon>Vibrio</taxon>
    </lineage>
</organism>